<organism evidence="6">
    <name type="scientific">Pantoea phage Survivor</name>
    <dbReference type="NCBI Taxonomy" id="3232176"/>
    <lineage>
        <taxon>Viruses</taxon>
        <taxon>Duplodnaviria</taxon>
        <taxon>Heunggongvirae</taxon>
        <taxon>Uroviricota</taxon>
        <taxon>Caudoviricetes</taxon>
    </lineage>
</organism>
<dbReference type="GO" id="GO:0006231">
    <property type="term" value="P:dTMP biosynthetic process"/>
    <property type="evidence" value="ECO:0007669"/>
    <property type="project" value="InterPro"/>
</dbReference>
<proteinExistence type="inferred from homology"/>
<dbReference type="EC" id="2.1.1.45" evidence="2"/>
<dbReference type="InterPro" id="IPR036926">
    <property type="entry name" value="Thymidate_synth/dCMP_Mease_sf"/>
</dbReference>
<feature type="domain" description="Thymidylate synthase/dCMP hydroxymethylase" evidence="5">
    <location>
        <begin position="282"/>
        <end position="396"/>
    </location>
</feature>
<dbReference type="SUPFAM" id="SSF55831">
    <property type="entry name" value="Thymidylate synthase/dCMP hydroxymethylase"/>
    <property type="match status" value="1"/>
</dbReference>
<reference evidence="6" key="1">
    <citation type="submission" date="2024-06" db="EMBL/GenBank/DDBJ databases">
        <authorList>
            <person name="Gannavaram S."/>
            <person name="Nemani S."/>
            <person name="Datta M."/>
            <person name="Picchiottino A."/>
            <person name="Mereddy A."/>
            <person name="Gannavaram N."/>
            <person name="Honeycutt C."/>
            <person name="Tran D."/>
            <person name="Choi K."/>
            <person name="Srinivasan K."/>
            <person name="Johnson A."/>
        </authorList>
    </citation>
    <scope>NUCLEOTIDE SEQUENCE</scope>
</reference>
<evidence type="ECO:0000256" key="3">
    <source>
        <dbReference type="ARBA" id="ARBA00022603"/>
    </source>
</evidence>
<accession>A0AAU8KXP7</accession>
<evidence type="ECO:0000256" key="4">
    <source>
        <dbReference type="ARBA" id="ARBA00022679"/>
    </source>
</evidence>
<dbReference type="InterPro" id="IPR000398">
    <property type="entry name" value="Thymidylate_synthase"/>
</dbReference>
<sequence>MNVQNRYEKWYIEQMNRIIKEGQFRGDRTGTGVYSLPFLNYTHDLRESYPLMSSREFIFDQPITEIIWMMSGSSNIQYLKDNGCPFWNFFATDGETKVPRQLTRAQRIQIYADMKGVPYMQALVAFSQETFEAADAILDKHKVPNMQDEIVPAGELGPVYGVQWRNWPNADGTTFDQLTYALNTLREDPNNRRIVVDCWNPSFLPNPKKAPKQNAAEGKMALTPCHFAFGFYTAEIPLYKRIEGILGKVETDELRELYPIRITPEREAKFEQVLAEHNAPKYYLDINFVMRSNDWVLGQPANMNMYSAMLMMFANELNMVPRFVNYTGWDCHVYSNHLDGVAEINRRWETGEHKHATHKVELVNAGAPKGLFNYHKSDFRISNYMPEGKIKFPIAV</sequence>
<dbReference type="PANTHER" id="PTHR11548:SF1">
    <property type="entry name" value="THYMIDYLATE SYNTHASE 1"/>
    <property type="match status" value="1"/>
</dbReference>
<keyword evidence="4" id="KW-0808">Transferase</keyword>
<dbReference type="EMBL" id="PP885733">
    <property type="protein sequence ID" value="XCN28324.1"/>
    <property type="molecule type" value="Genomic_DNA"/>
</dbReference>
<evidence type="ECO:0000256" key="1">
    <source>
        <dbReference type="ARBA" id="ARBA00009972"/>
    </source>
</evidence>
<feature type="domain" description="Thymidylate synthase/dCMP hydroxymethylase" evidence="5">
    <location>
        <begin position="10"/>
        <end position="238"/>
    </location>
</feature>
<dbReference type="PANTHER" id="PTHR11548">
    <property type="entry name" value="THYMIDYLATE SYNTHASE 1"/>
    <property type="match status" value="1"/>
</dbReference>
<protein>
    <recommendedName>
        <fullName evidence="2">thymidylate synthase</fullName>
        <ecNumber evidence="2">2.1.1.45</ecNumber>
    </recommendedName>
</protein>
<evidence type="ECO:0000259" key="5">
    <source>
        <dbReference type="Pfam" id="PF00303"/>
    </source>
</evidence>
<dbReference type="InterPro" id="IPR045097">
    <property type="entry name" value="Thymidate_synth/dCMP_Mease"/>
</dbReference>
<dbReference type="GO" id="GO:0032259">
    <property type="term" value="P:methylation"/>
    <property type="evidence" value="ECO:0007669"/>
    <property type="project" value="UniProtKB-KW"/>
</dbReference>
<dbReference type="Pfam" id="PF00303">
    <property type="entry name" value="Thymidylat_synt"/>
    <property type="match status" value="2"/>
</dbReference>
<comment type="similarity">
    <text evidence="1">Belongs to the thymidylate synthase family.</text>
</comment>
<keyword evidence="3" id="KW-0489">Methyltransferase</keyword>
<evidence type="ECO:0000313" key="6">
    <source>
        <dbReference type="EMBL" id="XCN28324.1"/>
    </source>
</evidence>
<dbReference type="Gene3D" id="3.30.572.10">
    <property type="entry name" value="Thymidylate synthase/dCMP hydroxymethylase domain"/>
    <property type="match status" value="2"/>
</dbReference>
<name>A0AAU8KXP7_9CAUD</name>
<evidence type="ECO:0000256" key="2">
    <source>
        <dbReference type="ARBA" id="ARBA00011947"/>
    </source>
</evidence>
<dbReference type="InterPro" id="IPR023451">
    <property type="entry name" value="Thymidate_synth/dCMP_Mease_dom"/>
</dbReference>
<dbReference type="GO" id="GO:0004799">
    <property type="term" value="F:thymidylate synthase activity"/>
    <property type="evidence" value="ECO:0007669"/>
    <property type="project" value="UniProtKB-EC"/>
</dbReference>
<dbReference type="NCBIfam" id="TIGR03284">
    <property type="entry name" value="thym_sym"/>
    <property type="match status" value="1"/>
</dbReference>